<reference evidence="2 3" key="1">
    <citation type="journal article" date="2019" name="Sci. Rep.">
        <title>Orb-weaving spider Araneus ventricosus genome elucidates the spidroin gene catalogue.</title>
        <authorList>
            <person name="Kono N."/>
            <person name="Nakamura H."/>
            <person name="Ohtoshi R."/>
            <person name="Moran D.A.P."/>
            <person name="Shinohara A."/>
            <person name="Yoshida Y."/>
            <person name="Fujiwara M."/>
            <person name="Mori M."/>
            <person name="Tomita M."/>
            <person name="Arakawa K."/>
        </authorList>
    </citation>
    <scope>NUCLEOTIDE SEQUENCE [LARGE SCALE GENOMIC DNA]</scope>
</reference>
<feature type="region of interest" description="Disordered" evidence="1">
    <location>
        <begin position="1"/>
        <end position="20"/>
    </location>
</feature>
<name>A0A4Y2KNZ4_ARAVE</name>
<dbReference type="EMBL" id="BGPR01004874">
    <property type="protein sequence ID" value="GBN04334.1"/>
    <property type="molecule type" value="Genomic_DNA"/>
</dbReference>
<protein>
    <submittedName>
        <fullName evidence="2">Uncharacterized protein</fullName>
    </submittedName>
</protein>
<sequence>MALNVNLQRRKRQRDVKRDIGKLRKELLKQEKQQTKQQEKEQKKQKERERKKHQNKERSTLLVEERCKRYYENKKRKKMVADATNLQLNGGASTSTGSFTMVSGLGLPLPNYSVECLR</sequence>
<evidence type="ECO:0000313" key="3">
    <source>
        <dbReference type="Proteomes" id="UP000499080"/>
    </source>
</evidence>
<comment type="caution">
    <text evidence="2">The sequence shown here is derived from an EMBL/GenBank/DDBJ whole genome shotgun (WGS) entry which is preliminary data.</text>
</comment>
<dbReference type="Proteomes" id="UP000499080">
    <property type="component" value="Unassembled WGS sequence"/>
</dbReference>
<feature type="compositionally biased region" description="Basic and acidic residues" evidence="1">
    <location>
        <begin position="28"/>
        <end position="48"/>
    </location>
</feature>
<organism evidence="2 3">
    <name type="scientific">Araneus ventricosus</name>
    <name type="common">Orbweaver spider</name>
    <name type="synonym">Epeira ventricosa</name>
    <dbReference type="NCBI Taxonomy" id="182803"/>
    <lineage>
        <taxon>Eukaryota</taxon>
        <taxon>Metazoa</taxon>
        <taxon>Ecdysozoa</taxon>
        <taxon>Arthropoda</taxon>
        <taxon>Chelicerata</taxon>
        <taxon>Arachnida</taxon>
        <taxon>Araneae</taxon>
        <taxon>Araneomorphae</taxon>
        <taxon>Entelegynae</taxon>
        <taxon>Araneoidea</taxon>
        <taxon>Araneidae</taxon>
        <taxon>Araneus</taxon>
    </lineage>
</organism>
<dbReference type="AlphaFoldDB" id="A0A4Y2KNZ4"/>
<evidence type="ECO:0000313" key="2">
    <source>
        <dbReference type="EMBL" id="GBN04334.1"/>
    </source>
</evidence>
<feature type="region of interest" description="Disordered" evidence="1">
    <location>
        <begin position="28"/>
        <end position="61"/>
    </location>
</feature>
<keyword evidence="3" id="KW-1185">Reference proteome</keyword>
<evidence type="ECO:0000256" key="1">
    <source>
        <dbReference type="SAM" id="MobiDB-lite"/>
    </source>
</evidence>
<proteinExistence type="predicted"/>
<accession>A0A4Y2KNZ4</accession>
<gene>
    <name evidence="2" type="ORF">AVEN_49204_1</name>
</gene>